<dbReference type="EMBL" id="BLXT01003735">
    <property type="protein sequence ID" value="GFO04029.1"/>
    <property type="molecule type" value="Genomic_DNA"/>
</dbReference>
<accession>A0AAV4AC77</accession>
<dbReference type="Proteomes" id="UP000735302">
    <property type="component" value="Unassembled WGS sequence"/>
</dbReference>
<proteinExistence type="predicted"/>
<gene>
    <name evidence="1" type="ORF">PoB_003053400</name>
</gene>
<evidence type="ECO:0000313" key="2">
    <source>
        <dbReference type="Proteomes" id="UP000735302"/>
    </source>
</evidence>
<organism evidence="1 2">
    <name type="scientific">Plakobranchus ocellatus</name>
    <dbReference type="NCBI Taxonomy" id="259542"/>
    <lineage>
        <taxon>Eukaryota</taxon>
        <taxon>Metazoa</taxon>
        <taxon>Spiralia</taxon>
        <taxon>Lophotrochozoa</taxon>
        <taxon>Mollusca</taxon>
        <taxon>Gastropoda</taxon>
        <taxon>Heterobranchia</taxon>
        <taxon>Euthyneura</taxon>
        <taxon>Panpulmonata</taxon>
        <taxon>Sacoglossa</taxon>
        <taxon>Placobranchoidea</taxon>
        <taxon>Plakobranchidae</taxon>
        <taxon>Plakobranchus</taxon>
    </lineage>
</organism>
<comment type="caution">
    <text evidence="1">The sequence shown here is derived from an EMBL/GenBank/DDBJ whole genome shotgun (WGS) entry which is preliminary data.</text>
</comment>
<reference evidence="1 2" key="1">
    <citation type="journal article" date="2021" name="Elife">
        <title>Chloroplast acquisition without the gene transfer in kleptoplastic sea slugs, Plakobranchus ocellatus.</title>
        <authorList>
            <person name="Maeda T."/>
            <person name="Takahashi S."/>
            <person name="Yoshida T."/>
            <person name="Shimamura S."/>
            <person name="Takaki Y."/>
            <person name="Nagai Y."/>
            <person name="Toyoda A."/>
            <person name="Suzuki Y."/>
            <person name="Arimoto A."/>
            <person name="Ishii H."/>
            <person name="Satoh N."/>
            <person name="Nishiyama T."/>
            <person name="Hasebe M."/>
            <person name="Maruyama T."/>
            <person name="Minagawa J."/>
            <person name="Obokata J."/>
            <person name="Shigenobu S."/>
        </authorList>
    </citation>
    <scope>NUCLEOTIDE SEQUENCE [LARGE SCALE GENOMIC DNA]</scope>
</reference>
<dbReference type="AlphaFoldDB" id="A0AAV4AC77"/>
<name>A0AAV4AC77_9GAST</name>
<protein>
    <submittedName>
        <fullName evidence="1">Uncharacterized protein</fullName>
    </submittedName>
</protein>
<evidence type="ECO:0000313" key="1">
    <source>
        <dbReference type="EMBL" id="GFO04029.1"/>
    </source>
</evidence>
<keyword evidence="2" id="KW-1185">Reference proteome</keyword>
<sequence length="119" mass="13419">MLLLARSIFSWPTSRIVSTSPLAAANGRGGPCSGQRTIQYSIQFSYHIIFMVCLGLCRIAKPIPLHARPQPKSPIISMFHLCLEHLVVDFFLEPFRLGQSPHIEVAHRSLIWFGMPSEF</sequence>